<keyword evidence="4" id="KW-1185">Reference proteome</keyword>
<dbReference type="InterPro" id="IPR051333">
    <property type="entry name" value="CLIP_Serine_Protease"/>
</dbReference>
<dbReference type="GO" id="GO:0006508">
    <property type="term" value="P:proteolysis"/>
    <property type="evidence" value="ECO:0007669"/>
    <property type="project" value="InterPro"/>
</dbReference>
<keyword evidence="1" id="KW-0732">Signal</keyword>
<dbReference type="Proteomes" id="UP000015104">
    <property type="component" value="Unassembled WGS sequence"/>
</dbReference>
<proteinExistence type="predicted"/>
<evidence type="ECO:0000256" key="1">
    <source>
        <dbReference type="SAM" id="SignalP"/>
    </source>
</evidence>
<dbReference type="PROSITE" id="PS50240">
    <property type="entry name" value="TRYPSIN_DOM"/>
    <property type="match status" value="1"/>
</dbReference>
<dbReference type="AlphaFoldDB" id="T1JRG2"/>
<accession>T1JRG2</accession>
<dbReference type="InterPro" id="IPR009003">
    <property type="entry name" value="Peptidase_S1_PA"/>
</dbReference>
<dbReference type="EnsemblMetazoa" id="tetur01g06780.1">
    <property type="protein sequence ID" value="tetur01g06780.1"/>
    <property type="gene ID" value="tetur01g06780"/>
</dbReference>
<dbReference type="SUPFAM" id="SSF50494">
    <property type="entry name" value="Trypsin-like serine proteases"/>
    <property type="match status" value="1"/>
</dbReference>
<dbReference type="STRING" id="32264.T1JRG2"/>
<dbReference type="GO" id="GO:0004252">
    <property type="term" value="F:serine-type endopeptidase activity"/>
    <property type="evidence" value="ECO:0007669"/>
    <property type="project" value="InterPro"/>
</dbReference>
<dbReference type="HOGENOM" id="CLU_006842_6_0_1"/>
<gene>
    <name evidence="3" type="primary">107363807</name>
</gene>
<evidence type="ECO:0000313" key="4">
    <source>
        <dbReference type="Proteomes" id="UP000015104"/>
    </source>
</evidence>
<dbReference type="PANTHER" id="PTHR24260">
    <property type="match status" value="1"/>
</dbReference>
<evidence type="ECO:0000259" key="2">
    <source>
        <dbReference type="PROSITE" id="PS50240"/>
    </source>
</evidence>
<dbReference type="eggNOG" id="KOG3627">
    <property type="taxonomic scope" value="Eukaryota"/>
</dbReference>
<dbReference type="InterPro" id="IPR001254">
    <property type="entry name" value="Trypsin_dom"/>
</dbReference>
<dbReference type="PANTHER" id="PTHR24260:SF136">
    <property type="entry name" value="GH08193P-RELATED"/>
    <property type="match status" value="1"/>
</dbReference>
<evidence type="ECO:0000313" key="3">
    <source>
        <dbReference type="EnsemblMetazoa" id="tetur01g06780.1"/>
    </source>
</evidence>
<dbReference type="Pfam" id="PF00089">
    <property type="entry name" value="Trypsin"/>
    <property type="match status" value="1"/>
</dbReference>
<organism evidence="3 4">
    <name type="scientific">Tetranychus urticae</name>
    <name type="common">Two-spotted spider mite</name>
    <dbReference type="NCBI Taxonomy" id="32264"/>
    <lineage>
        <taxon>Eukaryota</taxon>
        <taxon>Metazoa</taxon>
        <taxon>Ecdysozoa</taxon>
        <taxon>Arthropoda</taxon>
        <taxon>Chelicerata</taxon>
        <taxon>Arachnida</taxon>
        <taxon>Acari</taxon>
        <taxon>Acariformes</taxon>
        <taxon>Trombidiformes</taxon>
        <taxon>Prostigmata</taxon>
        <taxon>Eleutherengona</taxon>
        <taxon>Raphignathae</taxon>
        <taxon>Tetranychoidea</taxon>
        <taxon>Tetranychidae</taxon>
        <taxon>Tetranychus</taxon>
    </lineage>
</organism>
<feature type="signal peptide" evidence="1">
    <location>
        <begin position="1"/>
        <end position="18"/>
    </location>
</feature>
<sequence length="285" mass="32754">MLNSAILMMFLYTNFVSLTEVHEKIAWGNQVHDHGAYPYFCSIQYPDHEAGPSGYRHFCGGTLVQRRIMITTAQCLRNASLVPQLRILLNSQNLPYFDHKDSVFKIKNYELHPDFLKQRPYSMHDIAVVLLHEADTRPVTWLELPFKRLPVDTEVRMLGFGLVENERPSFLLREATTSIKNDRKCLDEKTGFEYAPVYNFCTQNSEGAGGCYQDAGGPAVWEDPNTKRSFLHGVLSSEQSPCDKFHTDVFVDVFAHLEFINDAIVRFTRNELGCPKTRKAEIYDY</sequence>
<reference evidence="4" key="1">
    <citation type="submission" date="2011-08" db="EMBL/GenBank/DDBJ databases">
        <authorList>
            <person name="Rombauts S."/>
        </authorList>
    </citation>
    <scope>NUCLEOTIDE SEQUENCE</scope>
    <source>
        <strain evidence="4">London</strain>
    </source>
</reference>
<dbReference type="SMART" id="SM00020">
    <property type="entry name" value="Tryp_SPc"/>
    <property type="match status" value="1"/>
</dbReference>
<name>T1JRG2_TETUR</name>
<dbReference type="EMBL" id="CAEY01000449">
    <property type="status" value="NOT_ANNOTATED_CDS"/>
    <property type="molecule type" value="Genomic_DNA"/>
</dbReference>
<protein>
    <recommendedName>
        <fullName evidence="2">Peptidase S1 domain-containing protein</fullName>
    </recommendedName>
</protein>
<reference evidence="3" key="2">
    <citation type="submission" date="2015-06" db="UniProtKB">
        <authorList>
            <consortium name="EnsemblMetazoa"/>
        </authorList>
    </citation>
    <scope>IDENTIFICATION</scope>
</reference>
<dbReference type="Gene3D" id="2.40.10.10">
    <property type="entry name" value="Trypsin-like serine proteases"/>
    <property type="match status" value="1"/>
</dbReference>
<dbReference type="InterPro" id="IPR043504">
    <property type="entry name" value="Peptidase_S1_PA_chymotrypsin"/>
</dbReference>
<feature type="domain" description="Peptidase S1" evidence="2">
    <location>
        <begin position="25"/>
        <end position="265"/>
    </location>
</feature>
<feature type="chain" id="PRO_5004580548" description="Peptidase S1 domain-containing protein" evidence="1">
    <location>
        <begin position="19"/>
        <end position="285"/>
    </location>
</feature>
<dbReference type="OrthoDB" id="5565075at2759"/>
<dbReference type="KEGG" id="tut:107363807"/>